<dbReference type="InterPro" id="IPR016181">
    <property type="entry name" value="Acyl_CoA_acyltransferase"/>
</dbReference>
<gene>
    <name evidence="2" type="ORF">EWH12_19885</name>
</gene>
<dbReference type="RefSeq" id="WP_129927589.1">
    <property type="nucleotide sequence ID" value="NZ_SEOO01000055.1"/>
</dbReference>
<comment type="caution">
    <text evidence="2">The sequence shown here is derived from an EMBL/GenBank/DDBJ whole genome shotgun (WGS) entry which is preliminary data.</text>
</comment>
<dbReference type="CDD" id="cd04301">
    <property type="entry name" value="NAT_SF"/>
    <property type="match status" value="1"/>
</dbReference>
<reference evidence="2 3" key="1">
    <citation type="submission" date="2019-02" db="EMBL/GenBank/DDBJ databases">
        <authorList>
            <person name="Feng G."/>
        </authorList>
    </citation>
    <scope>NUCLEOTIDE SEQUENCE [LARGE SCALE GENOMIC DNA]</scope>
    <source>
        <strain evidence="2 3">CCTCC AB 2011146</strain>
    </source>
</reference>
<accession>A0A8G2DU24</accession>
<evidence type="ECO:0000259" key="1">
    <source>
        <dbReference type="PROSITE" id="PS51186"/>
    </source>
</evidence>
<name>A0A8G2DU24_9SPHN</name>
<dbReference type="EMBL" id="SEOO01000055">
    <property type="protein sequence ID" value="RYM06784.1"/>
    <property type="molecule type" value="Genomic_DNA"/>
</dbReference>
<protein>
    <submittedName>
        <fullName evidence="2">GNAT family N-acetyltransferase</fullName>
    </submittedName>
</protein>
<sequence>MRADPHIVATWIKGWTLARETTSPTPYKGGFRVDVGWPEQKARYVFPAIVPAIGELVSSINEPWVFLKACASPDALQAILPPRWTIQRPGYMMTNAGPMASDSALSEGYRLDATRGTISVVRAFDPTGNEAAIGRVVVVDGFAIYDRIETRPEHRRRGLARAVMQALETIAREKGAVRGVLVATPDGRALYESLDWELHSPYTTAVIPGL</sequence>
<dbReference type="Pfam" id="PF00583">
    <property type="entry name" value="Acetyltransf_1"/>
    <property type="match status" value="1"/>
</dbReference>
<dbReference type="InterPro" id="IPR000182">
    <property type="entry name" value="GNAT_dom"/>
</dbReference>
<feature type="domain" description="N-acetyltransferase" evidence="1">
    <location>
        <begin position="78"/>
        <end position="210"/>
    </location>
</feature>
<dbReference type="Gene3D" id="3.40.630.30">
    <property type="match status" value="1"/>
</dbReference>
<dbReference type="OrthoDB" id="4966223at2"/>
<dbReference type="AlphaFoldDB" id="A0A8G2DU24"/>
<dbReference type="Proteomes" id="UP000291572">
    <property type="component" value="Unassembled WGS sequence"/>
</dbReference>
<dbReference type="PROSITE" id="PS51186">
    <property type="entry name" value="GNAT"/>
    <property type="match status" value="1"/>
</dbReference>
<proteinExistence type="predicted"/>
<evidence type="ECO:0000313" key="3">
    <source>
        <dbReference type="Proteomes" id="UP000291572"/>
    </source>
</evidence>
<evidence type="ECO:0000313" key="2">
    <source>
        <dbReference type="EMBL" id="RYM06784.1"/>
    </source>
</evidence>
<keyword evidence="2" id="KW-0808">Transferase</keyword>
<organism evidence="2 3">
    <name type="scientific">Sphingobium cupriresistens</name>
    <dbReference type="NCBI Taxonomy" id="1132417"/>
    <lineage>
        <taxon>Bacteria</taxon>
        <taxon>Pseudomonadati</taxon>
        <taxon>Pseudomonadota</taxon>
        <taxon>Alphaproteobacteria</taxon>
        <taxon>Sphingomonadales</taxon>
        <taxon>Sphingomonadaceae</taxon>
        <taxon>Sphingobium</taxon>
    </lineage>
</organism>
<dbReference type="SUPFAM" id="SSF55729">
    <property type="entry name" value="Acyl-CoA N-acyltransferases (Nat)"/>
    <property type="match status" value="1"/>
</dbReference>
<dbReference type="GO" id="GO:0016747">
    <property type="term" value="F:acyltransferase activity, transferring groups other than amino-acyl groups"/>
    <property type="evidence" value="ECO:0007669"/>
    <property type="project" value="InterPro"/>
</dbReference>